<dbReference type="Proteomes" id="UP000279236">
    <property type="component" value="Unassembled WGS sequence"/>
</dbReference>
<reference evidence="1 2" key="1">
    <citation type="submission" date="2018-11" db="EMBL/GenBank/DDBJ databases">
        <title>Genome sequence of Apiotrichum porosum DSM 27194.</title>
        <authorList>
            <person name="Aliyu H."/>
            <person name="Gorte O."/>
            <person name="Ochsenreither K."/>
        </authorList>
    </citation>
    <scope>NUCLEOTIDE SEQUENCE [LARGE SCALE GENOMIC DNA]</scope>
    <source>
        <strain evidence="1 2">DSM 27194</strain>
    </source>
</reference>
<dbReference type="GeneID" id="39593932"/>
<organism evidence="1 2">
    <name type="scientific">Apiotrichum porosum</name>
    <dbReference type="NCBI Taxonomy" id="105984"/>
    <lineage>
        <taxon>Eukaryota</taxon>
        <taxon>Fungi</taxon>
        <taxon>Dikarya</taxon>
        <taxon>Basidiomycota</taxon>
        <taxon>Agaricomycotina</taxon>
        <taxon>Tremellomycetes</taxon>
        <taxon>Trichosporonales</taxon>
        <taxon>Trichosporonaceae</taxon>
        <taxon>Apiotrichum</taxon>
    </lineage>
</organism>
<dbReference type="EMBL" id="RSCE01000009">
    <property type="protein sequence ID" value="RSH79735.1"/>
    <property type="molecule type" value="Genomic_DNA"/>
</dbReference>
<proteinExistence type="predicted"/>
<name>A0A427XLI0_9TREE</name>
<dbReference type="AlphaFoldDB" id="A0A427XLI0"/>
<comment type="caution">
    <text evidence="1">The sequence shown here is derived from an EMBL/GenBank/DDBJ whole genome shotgun (WGS) entry which is preliminary data.</text>
</comment>
<keyword evidence="2" id="KW-1185">Reference proteome</keyword>
<evidence type="ECO:0000313" key="2">
    <source>
        <dbReference type="Proteomes" id="UP000279236"/>
    </source>
</evidence>
<protein>
    <submittedName>
        <fullName evidence="1">Uncharacterized protein</fullName>
    </submittedName>
</protein>
<dbReference type="RefSeq" id="XP_028474844.1">
    <property type="nucleotide sequence ID" value="XM_028624676.1"/>
</dbReference>
<evidence type="ECO:0000313" key="1">
    <source>
        <dbReference type="EMBL" id="RSH79735.1"/>
    </source>
</evidence>
<accession>A0A427XLI0</accession>
<gene>
    <name evidence="1" type="ORF">EHS24_009389</name>
</gene>
<sequence length="84" mass="9122">MAYSTPSPPTFPQKAYKGSINDNHFTASTSNLASSVVANTLRTRNKTDQYVAIPCSECHQLGRVKAQPSDIIALYGHVRQLGAE</sequence>